<keyword evidence="3" id="KW-1185">Reference proteome</keyword>
<proteinExistence type="predicted"/>
<evidence type="ECO:0008006" key="4">
    <source>
        <dbReference type="Google" id="ProtNLM"/>
    </source>
</evidence>
<name>A0ABP9QZF9_9PSEU</name>
<keyword evidence="1" id="KW-0472">Membrane</keyword>
<sequence>MSDQSWLSALRALPHGLGRTRLTPALLPPLYLAVAVLTALLGLVVIVAAVAHAWWLGVLALLVVPVLVVCVVASARVIAELTLAIFNLSEQVTAAMPRLEKTVDHIAAEMPRLRLFRPRGNGQER</sequence>
<feature type="transmembrane region" description="Helical" evidence="1">
    <location>
        <begin position="58"/>
        <end position="79"/>
    </location>
</feature>
<dbReference type="Pfam" id="PF14110">
    <property type="entry name" value="DUF4282"/>
    <property type="match status" value="1"/>
</dbReference>
<comment type="caution">
    <text evidence="2">The sequence shown here is derived from an EMBL/GenBank/DDBJ whole genome shotgun (WGS) entry which is preliminary data.</text>
</comment>
<feature type="transmembrane region" description="Helical" evidence="1">
    <location>
        <begin position="30"/>
        <end position="51"/>
    </location>
</feature>
<evidence type="ECO:0000313" key="3">
    <source>
        <dbReference type="Proteomes" id="UP001428817"/>
    </source>
</evidence>
<dbReference type="EMBL" id="BAABJP010000043">
    <property type="protein sequence ID" value="GAA5169845.1"/>
    <property type="molecule type" value="Genomic_DNA"/>
</dbReference>
<accession>A0ABP9QZF9</accession>
<protein>
    <recommendedName>
        <fullName evidence="4">DUF4282 domain-containing protein</fullName>
    </recommendedName>
</protein>
<dbReference type="RefSeq" id="WP_185066239.1">
    <property type="nucleotide sequence ID" value="NZ_BAABJP010000043.1"/>
</dbReference>
<evidence type="ECO:0000256" key="1">
    <source>
        <dbReference type="SAM" id="Phobius"/>
    </source>
</evidence>
<dbReference type="InterPro" id="IPR025557">
    <property type="entry name" value="DUF4282"/>
</dbReference>
<keyword evidence="1" id="KW-1133">Transmembrane helix</keyword>
<gene>
    <name evidence="2" type="ORF">GCM10023321_66070</name>
</gene>
<organism evidence="2 3">
    <name type="scientific">Pseudonocardia eucalypti</name>
    <dbReference type="NCBI Taxonomy" id="648755"/>
    <lineage>
        <taxon>Bacteria</taxon>
        <taxon>Bacillati</taxon>
        <taxon>Actinomycetota</taxon>
        <taxon>Actinomycetes</taxon>
        <taxon>Pseudonocardiales</taxon>
        <taxon>Pseudonocardiaceae</taxon>
        <taxon>Pseudonocardia</taxon>
    </lineage>
</organism>
<evidence type="ECO:0000313" key="2">
    <source>
        <dbReference type="EMBL" id="GAA5169845.1"/>
    </source>
</evidence>
<reference evidence="3" key="1">
    <citation type="journal article" date="2019" name="Int. J. Syst. Evol. Microbiol.">
        <title>The Global Catalogue of Microorganisms (GCM) 10K type strain sequencing project: providing services to taxonomists for standard genome sequencing and annotation.</title>
        <authorList>
            <consortium name="The Broad Institute Genomics Platform"/>
            <consortium name="The Broad Institute Genome Sequencing Center for Infectious Disease"/>
            <person name="Wu L."/>
            <person name="Ma J."/>
        </authorList>
    </citation>
    <scope>NUCLEOTIDE SEQUENCE [LARGE SCALE GENOMIC DNA]</scope>
    <source>
        <strain evidence="3">JCM 18303</strain>
    </source>
</reference>
<dbReference type="Proteomes" id="UP001428817">
    <property type="component" value="Unassembled WGS sequence"/>
</dbReference>
<keyword evidence="1" id="KW-0812">Transmembrane</keyword>